<organism evidence="2 3">
    <name type="scientific">Halobium palmae</name>
    <dbReference type="NCBI Taxonomy" id="1776492"/>
    <lineage>
        <taxon>Archaea</taxon>
        <taxon>Methanobacteriati</taxon>
        <taxon>Methanobacteriota</taxon>
        <taxon>Stenosarchaea group</taxon>
        <taxon>Halobacteria</taxon>
        <taxon>Halobacteriales</taxon>
        <taxon>Haloferacaceae</taxon>
        <taxon>Halobium</taxon>
    </lineage>
</organism>
<evidence type="ECO:0008006" key="4">
    <source>
        <dbReference type="Google" id="ProtNLM"/>
    </source>
</evidence>
<reference evidence="2 3" key="1">
    <citation type="journal article" date="2019" name="Int. J. Syst. Evol. Microbiol.">
        <title>The Global Catalogue of Microorganisms (GCM) 10K type strain sequencing project: providing services to taxonomists for standard genome sequencing and annotation.</title>
        <authorList>
            <consortium name="The Broad Institute Genomics Platform"/>
            <consortium name="The Broad Institute Genome Sequencing Center for Infectious Disease"/>
            <person name="Wu L."/>
            <person name="Ma J."/>
        </authorList>
    </citation>
    <scope>NUCLEOTIDE SEQUENCE [LARGE SCALE GENOMIC DNA]</scope>
    <source>
        <strain evidence="2 3">NBRC 111368</strain>
    </source>
</reference>
<keyword evidence="1" id="KW-0812">Transmembrane</keyword>
<dbReference type="EMBL" id="JBHSWU010000022">
    <property type="protein sequence ID" value="MFC6723519.1"/>
    <property type="molecule type" value="Genomic_DNA"/>
</dbReference>
<dbReference type="Proteomes" id="UP001596328">
    <property type="component" value="Unassembled WGS sequence"/>
</dbReference>
<evidence type="ECO:0000313" key="2">
    <source>
        <dbReference type="EMBL" id="MFC6723519.1"/>
    </source>
</evidence>
<name>A0ABD5RVR1_9EURY</name>
<proteinExistence type="predicted"/>
<keyword evidence="3" id="KW-1185">Reference proteome</keyword>
<keyword evidence="1" id="KW-0472">Membrane</keyword>
<feature type="transmembrane region" description="Helical" evidence="1">
    <location>
        <begin position="38"/>
        <end position="61"/>
    </location>
</feature>
<accession>A0ABD5RVR1</accession>
<evidence type="ECO:0000313" key="3">
    <source>
        <dbReference type="Proteomes" id="UP001596328"/>
    </source>
</evidence>
<protein>
    <recommendedName>
        <fullName evidence="4">SMODS-associating 2TM beta-strand rich effector domain-containing protein</fullName>
    </recommendedName>
</protein>
<evidence type="ECO:0000256" key="1">
    <source>
        <dbReference type="SAM" id="Phobius"/>
    </source>
</evidence>
<sequence>MTKPKFPSARVSVPIVLGVGVAVFFLWCHLGWSLHDTVLGAGLFLDIIGASILSIPDIPLLHRLFFWGQIRGTLRYLRDEEAGRAVLIRPGTEDYLIDSLYLTGEVPQGSLGEVSSSREVARKPEPSTQGFHELIQEFREKGDELWDSVFGITTYSDDDKILRVYALYEKDGEIGVKLKSRFDNPFRSVYLRAESSEARIRRTGLALLISGFLFQGFSVVI</sequence>
<gene>
    <name evidence="2" type="ORF">ACFQE1_03760</name>
</gene>
<keyword evidence="1" id="KW-1133">Transmembrane helix</keyword>
<comment type="caution">
    <text evidence="2">The sequence shown here is derived from an EMBL/GenBank/DDBJ whole genome shotgun (WGS) entry which is preliminary data.</text>
</comment>
<feature type="transmembrane region" description="Helical" evidence="1">
    <location>
        <begin position="12"/>
        <end position="32"/>
    </location>
</feature>
<dbReference type="AlphaFoldDB" id="A0ABD5RVR1"/>